<dbReference type="Proteomes" id="UP001243623">
    <property type="component" value="Chromosome"/>
</dbReference>
<dbReference type="PROSITE" id="PS00600">
    <property type="entry name" value="AA_TRANSFER_CLASS_3"/>
    <property type="match status" value="1"/>
</dbReference>
<dbReference type="GO" id="GO:0009447">
    <property type="term" value="P:putrescine catabolic process"/>
    <property type="evidence" value="ECO:0007669"/>
    <property type="project" value="TreeGrafter"/>
</dbReference>
<comment type="similarity">
    <text evidence="3">Belongs to the class-III pyridoxal-phosphate-dependent aminotransferase family.</text>
</comment>
<dbReference type="EMBL" id="CP120678">
    <property type="protein sequence ID" value="WIW69616.1"/>
    <property type="molecule type" value="Genomic_DNA"/>
</dbReference>
<proteinExistence type="inferred from homology"/>
<dbReference type="AlphaFoldDB" id="A0A9Y2ERU7"/>
<evidence type="ECO:0000313" key="4">
    <source>
        <dbReference type="EMBL" id="WIW69616.1"/>
    </source>
</evidence>
<keyword evidence="4" id="KW-0032">Aminotransferase</keyword>
<dbReference type="KEGG" id="sgbi:P3F81_06710"/>
<sequence>MDNFICDEIVEKYKKYINPSLPKLLYFMNILKVEDKSDGLYIYDINNKPYIDCLGGYGVFNFGHRNSFIIDEVKKQLDLMPMGSKVFLNRPLAEFSNLLAEILPGDIKYSFVVNSGAEAVEGALKLAKLYTGKSKIIAMLNGFHGKTLGALSATGRELYRNPFKPLLQDFFHVPFNDIESLCKIVDKDTAAIIVEPIQGEGGIIVPDTGYLNKVKQLCEEYNCLLICDEIQTGMGRTGKFFAVNYDEVVPDIILTAKALGGGIMPIGAFSSTKEIWNSFIESPFLHTSTFGGNPLACSAGIATITFMQREYENLRVGKKGKYFISQLEQLKSTYPHLIKEIRGRGLMIGVELIKEEIGGLTIAELIKRGVLVAYTLNNPKVIRLEPPFIITEKEIDQVINIFAEAFQSIEKFME</sequence>
<evidence type="ECO:0000256" key="1">
    <source>
        <dbReference type="ARBA" id="ARBA00001933"/>
    </source>
</evidence>
<reference evidence="4" key="1">
    <citation type="submission" date="2023-03" db="EMBL/GenBank/DDBJ databases">
        <title>Selenobaculum gbiensis gen. nov. sp. nov., a new bacterium isolated from the gut microbiota of IBD patient.</title>
        <authorList>
            <person name="Yeo S."/>
            <person name="Park H."/>
            <person name="Huh C.S."/>
        </authorList>
    </citation>
    <scope>NUCLEOTIDE SEQUENCE</scope>
    <source>
        <strain evidence="4">ICN-92133</strain>
    </source>
</reference>
<accession>A0A9Y2ERU7</accession>
<dbReference type="InterPro" id="IPR015421">
    <property type="entry name" value="PyrdxlP-dep_Trfase_major"/>
</dbReference>
<gene>
    <name evidence="4" type="ORF">P3F81_06710</name>
</gene>
<organism evidence="4 5">
    <name type="scientific">Selenobaculum gibii</name>
    <dbReference type="NCBI Taxonomy" id="3054208"/>
    <lineage>
        <taxon>Bacteria</taxon>
        <taxon>Bacillati</taxon>
        <taxon>Bacillota</taxon>
        <taxon>Negativicutes</taxon>
        <taxon>Selenomonadales</taxon>
        <taxon>Selenomonadaceae</taxon>
        <taxon>Selenobaculum</taxon>
    </lineage>
</organism>
<name>A0A9Y2ERU7_9FIRM</name>
<dbReference type="Gene3D" id="3.90.1150.10">
    <property type="entry name" value="Aspartate Aminotransferase, domain 1"/>
    <property type="match status" value="1"/>
</dbReference>
<protein>
    <submittedName>
        <fullName evidence="4">Aminotransferase class III-fold pyridoxal phosphate-dependent enzyme</fullName>
    </submittedName>
</protein>
<evidence type="ECO:0000256" key="2">
    <source>
        <dbReference type="ARBA" id="ARBA00022898"/>
    </source>
</evidence>
<dbReference type="GO" id="GO:0030170">
    <property type="term" value="F:pyridoxal phosphate binding"/>
    <property type="evidence" value="ECO:0007669"/>
    <property type="project" value="InterPro"/>
</dbReference>
<evidence type="ECO:0000313" key="5">
    <source>
        <dbReference type="Proteomes" id="UP001243623"/>
    </source>
</evidence>
<dbReference type="Gene3D" id="3.40.640.10">
    <property type="entry name" value="Type I PLP-dependent aspartate aminotransferase-like (Major domain)"/>
    <property type="match status" value="1"/>
</dbReference>
<dbReference type="PANTHER" id="PTHR11986:SF112">
    <property type="entry name" value="PUTRESCINE AMINOTRANSFERASE"/>
    <property type="match status" value="1"/>
</dbReference>
<dbReference type="GO" id="GO:0042802">
    <property type="term" value="F:identical protein binding"/>
    <property type="evidence" value="ECO:0007669"/>
    <property type="project" value="TreeGrafter"/>
</dbReference>
<dbReference type="PANTHER" id="PTHR11986">
    <property type="entry name" value="AMINOTRANSFERASE CLASS III"/>
    <property type="match status" value="1"/>
</dbReference>
<dbReference type="InterPro" id="IPR050103">
    <property type="entry name" value="Class-III_PLP-dep_AT"/>
</dbReference>
<keyword evidence="5" id="KW-1185">Reference proteome</keyword>
<dbReference type="CDD" id="cd00610">
    <property type="entry name" value="OAT_like"/>
    <property type="match status" value="1"/>
</dbReference>
<dbReference type="Pfam" id="PF00202">
    <property type="entry name" value="Aminotran_3"/>
    <property type="match status" value="1"/>
</dbReference>
<dbReference type="InterPro" id="IPR015422">
    <property type="entry name" value="PyrdxlP-dep_Trfase_small"/>
</dbReference>
<keyword evidence="2 3" id="KW-0663">Pyridoxal phosphate</keyword>
<dbReference type="SUPFAM" id="SSF53383">
    <property type="entry name" value="PLP-dependent transferases"/>
    <property type="match status" value="1"/>
</dbReference>
<comment type="cofactor">
    <cofactor evidence="1">
        <name>pyridoxal 5'-phosphate</name>
        <dbReference type="ChEBI" id="CHEBI:597326"/>
    </cofactor>
</comment>
<evidence type="ECO:0000256" key="3">
    <source>
        <dbReference type="RuleBase" id="RU003560"/>
    </source>
</evidence>
<dbReference type="RefSeq" id="WP_147668894.1">
    <property type="nucleotide sequence ID" value="NZ_CP120678.1"/>
</dbReference>
<dbReference type="FunFam" id="3.40.640.10:FF:000004">
    <property type="entry name" value="Acetylornithine aminotransferase"/>
    <property type="match status" value="1"/>
</dbReference>
<keyword evidence="4" id="KW-0808">Transferase</keyword>
<dbReference type="GO" id="GO:0033094">
    <property type="term" value="F:putrescine--2-oxoglutarate transaminase activity"/>
    <property type="evidence" value="ECO:0007669"/>
    <property type="project" value="TreeGrafter"/>
</dbReference>
<dbReference type="InterPro" id="IPR015424">
    <property type="entry name" value="PyrdxlP-dep_Trfase"/>
</dbReference>
<dbReference type="InterPro" id="IPR049704">
    <property type="entry name" value="Aminotrans_3_PPA_site"/>
</dbReference>
<dbReference type="InterPro" id="IPR005814">
    <property type="entry name" value="Aminotrans_3"/>
</dbReference>
<dbReference type="PIRSF" id="PIRSF000521">
    <property type="entry name" value="Transaminase_4ab_Lys_Orn"/>
    <property type="match status" value="1"/>
</dbReference>